<feature type="region of interest" description="Disordered" evidence="1">
    <location>
        <begin position="283"/>
        <end position="303"/>
    </location>
</feature>
<evidence type="ECO:0000313" key="2">
    <source>
        <dbReference type="EMBL" id="MFC5970679.1"/>
    </source>
</evidence>
<feature type="compositionally biased region" description="Low complexity" evidence="1">
    <location>
        <begin position="292"/>
        <end position="303"/>
    </location>
</feature>
<dbReference type="RefSeq" id="WP_247413605.1">
    <property type="nucleotide sequence ID" value="NZ_JALLGW010000001.1"/>
</dbReference>
<sequence>MRTRQVQRALPVIAVALLLLTAGCSFGGGDSTPTNGTATDGDTATTAGPATTTTEAVSLAGVEDGRVVDAAALADAHRQALAASSFETRRVQNASVVVSTGPNTSQVTRTTNLVQVVAEEGARPYRFRQSDSAVGFELQAWGNDSTRVFRALQGQEVVRAPSVGEPDPVTGVVSRNTVAGYLRAGNFTVAGSETVNGTTFVTLEADELAVENDSDLFVAGSSNYRNYSSTVVVDEDGVVRALDVSATYELRGERHDLSVSFEVLRLGTVTVEQPEWARRALAAATETDDPVGTGTPAPTGTPA</sequence>
<evidence type="ECO:0000256" key="1">
    <source>
        <dbReference type="SAM" id="MobiDB-lite"/>
    </source>
</evidence>
<gene>
    <name evidence="2" type="ORF">ACFPYI_04970</name>
</gene>
<dbReference type="Proteomes" id="UP001596099">
    <property type="component" value="Unassembled WGS sequence"/>
</dbReference>
<organism evidence="2 3">
    <name type="scientific">Halomarina salina</name>
    <dbReference type="NCBI Taxonomy" id="1872699"/>
    <lineage>
        <taxon>Archaea</taxon>
        <taxon>Methanobacteriati</taxon>
        <taxon>Methanobacteriota</taxon>
        <taxon>Stenosarchaea group</taxon>
        <taxon>Halobacteria</taxon>
        <taxon>Halobacteriales</taxon>
        <taxon>Natronomonadaceae</taxon>
        <taxon>Halomarina</taxon>
    </lineage>
</organism>
<dbReference type="PROSITE" id="PS51257">
    <property type="entry name" value="PROKAR_LIPOPROTEIN"/>
    <property type="match status" value="1"/>
</dbReference>
<evidence type="ECO:0000313" key="3">
    <source>
        <dbReference type="Proteomes" id="UP001596099"/>
    </source>
</evidence>
<dbReference type="EMBL" id="JBHSQH010000001">
    <property type="protein sequence ID" value="MFC5970679.1"/>
    <property type="molecule type" value="Genomic_DNA"/>
</dbReference>
<proteinExistence type="predicted"/>
<reference evidence="2 3" key="1">
    <citation type="journal article" date="2019" name="Int. J. Syst. Evol. Microbiol.">
        <title>The Global Catalogue of Microorganisms (GCM) 10K type strain sequencing project: providing services to taxonomists for standard genome sequencing and annotation.</title>
        <authorList>
            <consortium name="The Broad Institute Genomics Platform"/>
            <consortium name="The Broad Institute Genome Sequencing Center for Infectious Disease"/>
            <person name="Wu L."/>
            <person name="Ma J."/>
        </authorList>
    </citation>
    <scope>NUCLEOTIDE SEQUENCE [LARGE SCALE GENOMIC DNA]</scope>
    <source>
        <strain evidence="2 3">CGMCC 1.12543</strain>
    </source>
</reference>
<dbReference type="Pfam" id="PF24381">
    <property type="entry name" value="DUF7537"/>
    <property type="match status" value="1"/>
</dbReference>
<dbReference type="InterPro" id="IPR055959">
    <property type="entry name" value="DUF7537"/>
</dbReference>
<comment type="caution">
    <text evidence="2">The sequence shown here is derived from an EMBL/GenBank/DDBJ whole genome shotgun (WGS) entry which is preliminary data.</text>
</comment>
<keyword evidence="3" id="KW-1185">Reference proteome</keyword>
<dbReference type="AlphaFoldDB" id="A0ABD5RK23"/>
<name>A0ABD5RK23_9EURY</name>
<accession>A0ABD5RK23</accession>
<protein>
    <recommendedName>
        <fullName evidence="4">LppX_LprAFG lipoprotein</fullName>
    </recommendedName>
</protein>
<evidence type="ECO:0008006" key="4">
    <source>
        <dbReference type="Google" id="ProtNLM"/>
    </source>
</evidence>